<reference evidence="2 3" key="1">
    <citation type="submission" date="2023-01" db="EMBL/GenBank/DDBJ databases">
        <title>Analysis of 21 Apiospora genomes using comparative genomics revels a genus with tremendous synthesis potential of carbohydrate active enzymes and secondary metabolites.</title>
        <authorList>
            <person name="Sorensen T."/>
        </authorList>
    </citation>
    <scope>NUCLEOTIDE SEQUENCE [LARGE SCALE GENOMIC DNA]</scope>
    <source>
        <strain evidence="2 3">CBS 117206</strain>
    </source>
</reference>
<name>A0AAW0RD72_9PEZI</name>
<gene>
    <name evidence="2" type="ORF">PG999_000884</name>
</gene>
<sequence length="669" mass="71720">MSTESHFTTFFFEPKPEKPIGYSTFGLSPPRSSVESFHEQAIKMQKGYDSQELSGSGFMAFSVGQSVSPPCQRYCGPGVTVPPYTLPMTEPFPHYEEHGYQKPTARMCDSSPHGLNPTATEFISPAHASGTLTKVTTPVNAGKHMTTPLKLTPVVQPPILSTNTGSKVSLMDTQSEILRTEPQHGENRKPSSPAKVAHGRKGNNKGSKERGKKEEQSETRNFSSSNMSQKPTADSATLADKKGHTEEQISPTKKTHGAWHKNKMNKKAKNQISQGSLSTEADGRQHGRKEPGNKAQPKTSQQQQSRGNKNTTQSHEVAQSFPSPTPAKKVLPSTQKVHESSNAVKEGQTVPRNPEATRLSSGGKPANPTDEKVDKQHSDNSQTQSQDQVGRKDTPVKGANSKGKSATKEVDVPLQPVVPGATWVETEPKKSTKKKGTKRYASKAQTLAKSGNSSTTSTPTLSQGFDVKGEQAEEPQASKREDGYDNQSKGNQKGTECKSQDISETTAPAPGGTAVEATKLKFTANQENEGGESTFKEPAITSQARKWKGKSQKASVLNLPSSQTVTSQDKKQAAPSAVTATTPNAKLGAERRDTMSSLSRADVTSTLGDSEKTTLPSSGTKTPTLRDAPAPSGSPWRKDSKTKSSGNKNEESTDAVPKVLGSGEERESG</sequence>
<evidence type="ECO:0000313" key="3">
    <source>
        <dbReference type="Proteomes" id="UP001392437"/>
    </source>
</evidence>
<feature type="compositionally biased region" description="Basic and acidic residues" evidence="1">
    <location>
        <begin position="179"/>
        <end position="189"/>
    </location>
</feature>
<feature type="compositionally biased region" description="Polar residues" evidence="1">
    <location>
        <begin position="219"/>
        <end position="235"/>
    </location>
</feature>
<feature type="compositionally biased region" description="Basic and acidic residues" evidence="1">
    <location>
        <begin position="206"/>
        <end position="218"/>
    </location>
</feature>
<feature type="compositionally biased region" description="Polar residues" evidence="1">
    <location>
        <begin position="379"/>
        <end position="388"/>
    </location>
</feature>
<keyword evidence="3" id="KW-1185">Reference proteome</keyword>
<feature type="region of interest" description="Disordered" evidence="1">
    <location>
        <begin position="179"/>
        <end position="669"/>
    </location>
</feature>
<feature type="compositionally biased region" description="Polar residues" evidence="1">
    <location>
        <begin position="443"/>
        <end position="463"/>
    </location>
</feature>
<feature type="compositionally biased region" description="Basic and acidic residues" evidence="1">
    <location>
        <begin position="369"/>
        <end position="378"/>
    </location>
</feature>
<protein>
    <submittedName>
        <fullName evidence="2">Uncharacterized protein</fullName>
    </submittedName>
</protein>
<feature type="compositionally biased region" description="Basic and acidic residues" evidence="1">
    <location>
        <begin position="467"/>
        <end position="483"/>
    </location>
</feature>
<feature type="compositionally biased region" description="Polar residues" evidence="1">
    <location>
        <begin position="296"/>
        <end position="322"/>
    </location>
</feature>
<accession>A0AAW0RD72</accession>
<dbReference type="EMBL" id="JAQQWP010000001">
    <property type="protein sequence ID" value="KAK8132711.1"/>
    <property type="molecule type" value="Genomic_DNA"/>
</dbReference>
<feature type="compositionally biased region" description="Polar residues" evidence="1">
    <location>
        <begin position="552"/>
        <end position="567"/>
    </location>
</feature>
<feature type="compositionally biased region" description="Polar residues" evidence="1">
    <location>
        <begin position="270"/>
        <end position="279"/>
    </location>
</feature>
<evidence type="ECO:0000313" key="2">
    <source>
        <dbReference type="EMBL" id="KAK8132711.1"/>
    </source>
</evidence>
<comment type="caution">
    <text evidence="2">The sequence shown here is derived from an EMBL/GenBank/DDBJ whole genome shotgun (WGS) entry which is preliminary data.</text>
</comment>
<feature type="compositionally biased region" description="Polar residues" evidence="1">
    <location>
        <begin position="332"/>
        <end position="343"/>
    </location>
</feature>
<feature type="compositionally biased region" description="Basic residues" evidence="1">
    <location>
        <begin position="431"/>
        <end position="441"/>
    </location>
</feature>
<feature type="compositionally biased region" description="Basic and acidic residues" evidence="1">
    <location>
        <begin position="281"/>
        <end position="292"/>
    </location>
</feature>
<organism evidence="2 3">
    <name type="scientific">Apiospora kogelbergensis</name>
    <dbReference type="NCBI Taxonomy" id="1337665"/>
    <lineage>
        <taxon>Eukaryota</taxon>
        <taxon>Fungi</taxon>
        <taxon>Dikarya</taxon>
        <taxon>Ascomycota</taxon>
        <taxon>Pezizomycotina</taxon>
        <taxon>Sordariomycetes</taxon>
        <taxon>Xylariomycetidae</taxon>
        <taxon>Amphisphaeriales</taxon>
        <taxon>Apiosporaceae</taxon>
        <taxon>Apiospora</taxon>
    </lineage>
</organism>
<dbReference type="Proteomes" id="UP001392437">
    <property type="component" value="Unassembled WGS sequence"/>
</dbReference>
<dbReference type="AlphaFoldDB" id="A0AAW0RD72"/>
<proteinExistence type="predicted"/>
<feature type="compositionally biased region" description="Polar residues" evidence="1">
    <location>
        <begin position="595"/>
        <end position="623"/>
    </location>
</feature>
<feature type="compositionally biased region" description="Polar residues" evidence="1">
    <location>
        <begin position="485"/>
        <end position="494"/>
    </location>
</feature>
<feature type="compositionally biased region" description="Basic residues" evidence="1">
    <location>
        <begin position="253"/>
        <end position="269"/>
    </location>
</feature>
<evidence type="ECO:0000256" key="1">
    <source>
        <dbReference type="SAM" id="MobiDB-lite"/>
    </source>
</evidence>